<organism evidence="2 3">
    <name type="scientific">Pleurodeles waltl</name>
    <name type="common">Iberian ribbed newt</name>
    <dbReference type="NCBI Taxonomy" id="8319"/>
    <lineage>
        <taxon>Eukaryota</taxon>
        <taxon>Metazoa</taxon>
        <taxon>Chordata</taxon>
        <taxon>Craniata</taxon>
        <taxon>Vertebrata</taxon>
        <taxon>Euteleostomi</taxon>
        <taxon>Amphibia</taxon>
        <taxon>Batrachia</taxon>
        <taxon>Caudata</taxon>
        <taxon>Salamandroidea</taxon>
        <taxon>Salamandridae</taxon>
        <taxon>Pleurodelinae</taxon>
        <taxon>Pleurodeles</taxon>
    </lineage>
</organism>
<feature type="compositionally biased region" description="Basic and acidic residues" evidence="1">
    <location>
        <begin position="92"/>
        <end position="105"/>
    </location>
</feature>
<name>A0AAV7PPX6_PLEWA</name>
<dbReference type="Proteomes" id="UP001066276">
    <property type="component" value="Chromosome 7"/>
</dbReference>
<evidence type="ECO:0000313" key="2">
    <source>
        <dbReference type="EMBL" id="KAJ1128553.1"/>
    </source>
</evidence>
<accession>A0AAV7PPX6</accession>
<evidence type="ECO:0000256" key="1">
    <source>
        <dbReference type="SAM" id="MobiDB-lite"/>
    </source>
</evidence>
<evidence type="ECO:0000313" key="3">
    <source>
        <dbReference type="Proteomes" id="UP001066276"/>
    </source>
</evidence>
<reference evidence="2" key="1">
    <citation type="journal article" date="2022" name="bioRxiv">
        <title>Sequencing and chromosome-scale assembly of the giantPleurodeles waltlgenome.</title>
        <authorList>
            <person name="Brown T."/>
            <person name="Elewa A."/>
            <person name="Iarovenko S."/>
            <person name="Subramanian E."/>
            <person name="Araus A.J."/>
            <person name="Petzold A."/>
            <person name="Susuki M."/>
            <person name="Suzuki K.-i.T."/>
            <person name="Hayashi T."/>
            <person name="Toyoda A."/>
            <person name="Oliveira C."/>
            <person name="Osipova E."/>
            <person name="Leigh N.D."/>
            <person name="Simon A."/>
            <person name="Yun M.H."/>
        </authorList>
    </citation>
    <scope>NUCLEOTIDE SEQUENCE</scope>
    <source>
        <strain evidence="2">20211129_DDA</strain>
        <tissue evidence="2">Liver</tissue>
    </source>
</reference>
<sequence length="105" mass="11845">MCRALPVMPPWPLREKRVCVSQIQHQRLVQPAVLPSWPQTCEQKRGLLRLQSSAPPVTAGDTPLPPRRGALLELRPREGGWSDTESEVPSGWERRSDGRFPRNAS</sequence>
<dbReference type="EMBL" id="JANPWB010000011">
    <property type="protein sequence ID" value="KAJ1128553.1"/>
    <property type="molecule type" value="Genomic_DNA"/>
</dbReference>
<proteinExistence type="predicted"/>
<gene>
    <name evidence="2" type="ORF">NDU88_006931</name>
</gene>
<feature type="region of interest" description="Disordered" evidence="1">
    <location>
        <begin position="52"/>
        <end position="105"/>
    </location>
</feature>
<dbReference type="AlphaFoldDB" id="A0AAV7PPX6"/>
<comment type="caution">
    <text evidence="2">The sequence shown here is derived from an EMBL/GenBank/DDBJ whole genome shotgun (WGS) entry which is preliminary data.</text>
</comment>
<keyword evidence="3" id="KW-1185">Reference proteome</keyword>
<protein>
    <submittedName>
        <fullName evidence="2">Uncharacterized protein</fullName>
    </submittedName>
</protein>